<dbReference type="Proteomes" id="UP000247345">
    <property type="component" value="Unassembled WGS sequence"/>
</dbReference>
<dbReference type="Pfam" id="PF18962">
    <property type="entry name" value="Por_Secre_tail"/>
    <property type="match status" value="1"/>
</dbReference>
<accession>A0A2P6CCA5</accession>
<feature type="domain" description="Secretion system C-terminal sorting" evidence="2">
    <location>
        <begin position="326"/>
        <end position="390"/>
    </location>
</feature>
<evidence type="ECO:0000256" key="1">
    <source>
        <dbReference type="ARBA" id="ARBA00022729"/>
    </source>
</evidence>
<dbReference type="AlphaFoldDB" id="A0A2P6CCA5"/>
<evidence type="ECO:0000259" key="2">
    <source>
        <dbReference type="Pfam" id="PF18962"/>
    </source>
</evidence>
<reference evidence="3 4" key="1">
    <citation type="submission" date="2016-12" db="EMBL/GenBank/DDBJ databases">
        <title>Trade-off between light-utilization and light-protection in marine flavobacteria.</title>
        <authorList>
            <person name="Kumagai Y."/>
            <person name="Yoshizawa S."/>
            <person name="Kogure K."/>
            <person name="Iwasaki W."/>
        </authorList>
    </citation>
    <scope>NUCLEOTIDE SEQUENCE [LARGE SCALE GENOMIC DNA]</scope>
    <source>
        <strain evidence="3 4">KCTC 12100</strain>
    </source>
</reference>
<dbReference type="InterPro" id="IPR026444">
    <property type="entry name" value="Secre_tail"/>
</dbReference>
<dbReference type="RefSeq" id="WP_105048202.1">
    <property type="nucleotide sequence ID" value="NZ_CP150661.1"/>
</dbReference>
<keyword evidence="4" id="KW-1185">Reference proteome</keyword>
<proteinExistence type="predicted"/>
<dbReference type="NCBIfam" id="TIGR04183">
    <property type="entry name" value="Por_Secre_tail"/>
    <property type="match status" value="1"/>
</dbReference>
<dbReference type="OrthoDB" id="1491720at2"/>
<keyword evidence="1" id="KW-0732">Signal</keyword>
<protein>
    <recommendedName>
        <fullName evidence="2">Secretion system C-terminal sorting domain-containing protein</fullName>
    </recommendedName>
</protein>
<evidence type="ECO:0000313" key="4">
    <source>
        <dbReference type="Proteomes" id="UP000247345"/>
    </source>
</evidence>
<comment type="caution">
    <text evidence="3">The sequence shown here is derived from an EMBL/GenBank/DDBJ whole genome shotgun (WGS) entry which is preliminary data.</text>
</comment>
<dbReference type="EMBL" id="MSCK01000001">
    <property type="protein sequence ID" value="PQJ72542.1"/>
    <property type="molecule type" value="Genomic_DNA"/>
</dbReference>
<dbReference type="Gene3D" id="2.40.128.720">
    <property type="match status" value="4"/>
</dbReference>
<organism evidence="3 4">
    <name type="scientific">Polaribacter butkevichii</name>
    <dbReference type="NCBI Taxonomy" id="218490"/>
    <lineage>
        <taxon>Bacteria</taxon>
        <taxon>Pseudomonadati</taxon>
        <taxon>Bacteroidota</taxon>
        <taxon>Flavobacteriia</taxon>
        <taxon>Flavobacteriales</taxon>
        <taxon>Flavobacteriaceae</taxon>
    </lineage>
</organism>
<gene>
    <name evidence="3" type="ORF">BTO14_04420</name>
</gene>
<sequence>MKKITFLLFTFITFLIYGQDKLTSNINESFNGTDWVASYKTNYEYDANNNLIKETYFWRDAGSSDWLISGKQSYTYNSQNKVIIDSYENFDFLTGNRSSGYKTTYTYNGDHKIITSIDQELIDNSWVNEDKITYTYANNKITGVVDQSWNGNDWVYLIDSDEQDASSKVTVEYGSNGLVFEFVYEKWNGSSWDKDGKDTMTYNSNNKLIQNLSQTWSGTSYVNEYKSENTYDASGNLILEKEFVFENGAFTSEYETSYTFDTNKLMSTIINPFKDILGFAYLTGEDNRFINKIISSSNGVNDRTIYYYNGATASVNDFTALRFDAYPNPTNSIITIDTENLDIEKVDVYNVLGNKIFSSSKHKLDVTSLTNGIYLLKVHTKEGRIGSKRFIKN</sequence>
<evidence type="ECO:0000313" key="3">
    <source>
        <dbReference type="EMBL" id="PQJ72542.1"/>
    </source>
</evidence>
<name>A0A2P6CCA5_9FLAO</name>